<accession>A0ABU7DT65</accession>
<name>A0ABU7DT65_9TELE</name>
<keyword evidence="2" id="KW-1185">Reference proteome</keyword>
<proteinExistence type="predicted"/>
<dbReference type="EMBL" id="JAHUTJ010033307">
    <property type="protein sequence ID" value="MED6277003.1"/>
    <property type="molecule type" value="Genomic_DNA"/>
</dbReference>
<dbReference type="Proteomes" id="UP001352852">
    <property type="component" value="Unassembled WGS sequence"/>
</dbReference>
<comment type="caution">
    <text evidence="1">The sequence shown here is derived from an EMBL/GenBank/DDBJ whole genome shotgun (WGS) entry which is preliminary data.</text>
</comment>
<protein>
    <submittedName>
        <fullName evidence="1">Uncharacterized protein</fullName>
    </submittedName>
</protein>
<reference evidence="1 2" key="1">
    <citation type="submission" date="2021-06" db="EMBL/GenBank/DDBJ databases">
        <authorList>
            <person name="Palmer J.M."/>
        </authorList>
    </citation>
    <scope>NUCLEOTIDE SEQUENCE [LARGE SCALE GENOMIC DNA]</scope>
    <source>
        <strain evidence="1 2">CL_MEX2019</strain>
        <tissue evidence="1">Muscle</tissue>
    </source>
</reference>
<organism evidence="1 2">
    <name type="scientific">Characodon lateralis</name>
    <dbReference type="NCBI Taxonomy" id="208331"/>
    <lineage>
        <taxon>Eukaryota</taxon>
        <taxon>Metazoa</taxon>
        <taxon>Chordata</taxon>
        <taxon>Craniata</taxon>
        <taxon>Vertebrata</taxon>
        <taxon>Euteleostomi</taxon>
        <taxon>Actinopterygii</taxon>
        <taxon>Neopterygii</taxon>
        <taxon>Teleostei</taxon>
        <taxon>Neoteleostei</taxon>
        <taxon>Acanthomorphata</taxon>
        <taxon>Ovalentaria</taxon>
        <taxon>Atherinomorphae</taxon>
        <taxon>Cyprinodontiformes</taxon>
        <taxon>Goodeidae</taxon>
        <taxon>Characodon</taxon>
    </lineage>
</organism>
<sequence length="118" mass="13640">MIDNDFRRTGEHHHKPVTISDRVNGIKFLGVHLAHDLISSINIFVTEDSAIPASRIIGALLPILQKINYRWCVCRATIIIKDPHHHSHCLLSLLFSWKMYKRLYSRSMLTAPVWDNNV</sequence>
<evidence type="ECO:0000313" key="1">
    <source>
        <dbReference type="EMBL" id="MED6277003.1"/>
    </source>
</evidence>
<evidence type="ECO:0000313" key="2">
    <source>
        <dbReference type="Proteomes" id="UP001352852"/>
    </source>
</evidence>
<gene>
    <name evidence="1" type="ORF">CHARACLAT_008743</name>
</gene>